<evidence type="ECO:0000256" key="13">
    <source>
        <dbReference type="RuleBase" id="RU004424"/>
    </source>
</evidence>
<organism evidence="15 16">
    <name type="scientific">Moschus moschiferus</name>
    <name type="common">Siberian musk deer</name>
    <name type="synonym">Moschus sibiricus</name>
    <dbReference type="NCBI Taxonomy" id="68415"/>
    <lineage>
        <taxon>Eukaryota</taxon>
        <taxon>Metazoa</taxon>
        <taxon>Chordata</taxon>
        <taxon>Craniata</taxon>
        <taxon>Vertebrata</taxon>
        <taxon>Euteleostomi</taxon>
        <taxon>Mammalia</taxon>
        <taxon>Eutheria</taxon>
        <taxon>Laurasiatheria</taxon>
        <taxon>Artiodactyla</taxon>
        <taxon>Ruminantia</taxon>
        <taxon>Pecora</taxon>
        <taxon>Moschidae</taxon>
        <taxon>Moschus</taxon>
    </lineage>
</organism>
<reference evidence="15" key="2">
    <citation type="submission" date="2025-09" db="UniProtKB">
        <authorList>
            <consortium name="Ensembl"/>
        </authorList>
    </citation>
    <scope>IDENTIFICATION</scope>
</reference>
<evidence type="ECO:0000313" key="16">
    <source>
        <dbReference type="Proteomes" id="UP000694544"/>
    </source>
</evidence>
<feature type="transmembrane region" description="Helical" evidence="14">
    <location>
        <begin position="129"/>
        <end position="149"/>
    </location>
</feature>
<evidence type="ECO:0000313" key="15">
    <source>
        <dbReference type="Ensembl" id="ENSMMSP00000031891.1"/>
    </source>
</evidence>
<feature type="transmembrane region" description="Helical" evidence="14">
    <location>
        <begin position="261"/>
        <end position="282"/>
    </location>
</feature>
<dbReference type="SUPFAM" id="SSF81321">
    <property type="entry name" value="Family A G protein-coupled receptor-like"/>
    <property type="match status" value="1"/>
</dbReference>
<evidence type="ECO:0000256" key="3">
    <source>
        <dbReference type="ARBA" id="ARBA00022480"/>
    </source>
</evidence>
<feature type="transmembrane region" description="Helical" evidence="14">
    <location>
        <begin position="178"/>
        <end position="199"/>
    </location>
</feature>
<evidence type="ECO:0000256" key="5">
    <source>
        <dbReference type="ARBA" id="ARBA00022692"/>
    </source>
</evidence>
<dbReference type="PANTHER" id="PTHR11394:SF63">
    <property type="entry name" value="TASTE RECEPTOR TYPE 2 MEMBER 10"/>
    <property type="match status" value="1"/>
</dbReference>
<dbReference type="Proteomes" id="UP000694544">
    <property type="component" value="Unplaced"/>
</dbReference>
<keyword evidence="3 13" id="KW-0919">Taste</keyword>
<feature type="transmembrane region" description="Helical" evidence="14">
    <location>
        <begin position="230"/>
        <end position="249"/>
    </location>
</feature>
<dbReference type="PANTHER" id="PTHR11394">
    <property type="entry name" value="TASTE RECEPTOR TYPE 2"/>
    <property type="match status" value="1"/>
</dbReference>
<evidence type="ECO:0000256" key="7">
    <source>
        <dbReference type="ARBA" id="ARBA00023040"/>
    </source>
</evidence>
<evidence type="ECO:0000256" key="2">
    <source>
        <dbReference type="ARBA" id="ARBA00007376"/>
    </source>
</evidence>
<dbReference type="GeneTree" id="ENSGT01150000286975"/>
<evidence type="ECO:0000256" key="8">
    <source>
        <dbReference type="ARBA" id="ARBA00023136"/>
    </source>
</evidence>
<dbReference type="GO" id="GO:0016020">
    <property type="term" value="C:membrane"/>
    <property type="evidence" value="ECO:0007669"/>
    <property type="project" value="UniProtKB-SubCell"/>
</dbReference>
<sequence length="309" mass="35417">MLSIMESLLIFVAVSESILGLLGNGFIGLVSCIDCMKNKKISTISFILTGLATSRFCLIWTIVTDGFLKLFSPDVHSSGNLIEYNGYLWIAMNQSSIWFTTCLSIFYFLKISSFSHRIFLWLKGRLNMVFFLLLGCLLISWLVTFPHFVKIVNDNRRKNKSTVWSMDMYKGELFGKQIWLHLGVILLFILCLITCVLLLTSLWRHNRRMQLNATGFRDPSTEAHIKAMKALVSFIILFILNFVGTAIQISSVTMPENKLLFIFGMATTVLYLWGHSLILILVNRKLKQASLRVLKPLKCWEKEKIPRTP</sequence>
<feature type="transmembrane region" description="Helical" evidence="14">
    <location>
        <begin position="41"/>
        <end position="63"/>
    </location>
</feature>
<evidence type="ECO:0000256" key="6">
    <source>
        <dbReference type="ARBA" id="ARBA00022989"/>
    </source>
</evidence>
<keyword evidence="5 13" id="KW-0812">Transmembrane</keyword>
<keyword evidence="11 13" id="KW-0807">Transducer</keyword>
<feature type="transmembrane region" description="Helical" evidence="14">
    <location>
        <begin position="87"/>
        <end position="109"/>
    </location>
</feature>
<dbReference type="AlphaFoldDB" id="A0A8C6MN11"/>
<keyword evidence="16" id="KW-1185">Reference proteome</keyword>
<evidence type="ECO:0000256" key="1">
    <source>
        <dbReference type="ARBA" id="ARBA00004141"/>
    </source>
</evidence>
<comment type="subcellular location">
    <subcellularLocation>
        <location evidence="1 13">Membrane</location>
        <topology evidence="1 13">Multi-pass membrane protein</topology>
    </subcellularLocation>
</comment>
<proteinExistence type="inferred from homology"/>
<reference evidence="15" key="1">
    <citation type="submission" date="2025-08" db="UniProtKB">
        <authorList>
            <consortium name="Ensembl"/>
        </authorList>
    </citation>
    <scope>IDENTIFICATION</scope>
</reference>
<feature type="transmembrane region" description="Helical" evidence="14">
    <location>
        <begin position="6"/>
        <end position="29"/>
    </location>
</feature>
<dbReference type="Pfam" id="PF05296">
    <property type="entry name" value="TAS2R"/>
    <property type="match status" value="1"/>
</dbReference>
<dbReference type="InterPro" id="IPR007960">
    <property type="entry name" value="TAS2R"/>
</dbReference>
<keyword evidence="10" id="KW-0325">Glycoprotein</keyword>
<keyword evidence="7 13" id="KW-0297">G-protein coupled receptor</keyword>
<dbReference type="GO" id="GO:0004930">
    <property type="term" value="F:G protein-coupled receptor activity"/>
    <property type="evidence" value="ECO:0007669"/>
    <property type="project" value="UniProtKB-KW"/>
</dbReference>
<evidence type="ECO:0000256" key="10">
    <source>
        <dbReference type="ARBA" id="ARBA00023180"/>
    </source>
</evidence>
<dbReference type="Gene3D" id="1.20.1070.10">
    <property type="entry name" value="Rhodopsin 7-helix transmembrane proteins"/>
    <property type="match status" value="1"/>
</dbReference>
<comment type="similarity">
    <text evidence="2 12">Belongs to the G-protein coupled receptor T2R family.</text>
</comment>
<keyword evidence="8 13" id="KW-0472">Membrane</keyword>
<evidence type="ECO:0000256" key="11">
    <source>
        <dbReference type="ARBA" id="ARBA00023224"/>
    </source>
</evidence>
<protein>
    <recommendedName>
        <fullName evidence="13">Taste receptor type 2</fullName>
    </recommendedName>
</protein>
<evidence type="ECO:0000256" key="9">
    <source>
        <dbReference type="ARBA" id="ARBA00023170"/>
    </source>
</evidence>
<keyword evidence="6 14" id="KW-1133">Transmembrane helix</keyword>
<keyword evidence="4 13" id="KW-0716">Sensory transduction</keyword>
<evidence type="ECO:0000256" key="12">
    <source>
        <dbReference type="RuleBase" id="RU004423"/>
    </source>
</evidence>
<dbReference type="FunFam" id="1.20.1070.10:FF:000042">
    <property type="entry name" value="Taste receptor type 2 member 7"/>
    <property type="match status" value="1"/>
</dbReference>
<evidence type="ECO:0000256" key="14">
    <source>
        <dbReference type="SAM" id="Phobius"/>
    </source>
</evidence>
<name>A0A8C6MN11_MOSMO</name>
<evidence type="ECO:0000256" key="4">
    <source>
        <dbReference type="ARBA" id="ARBA00022606"/>
    </source>
</evidence>
<dbReference type="Ensembl" id="ENSMMST00000035044.1">
    <property type="protein sequence ID" value="ENSMMSP00000031891.1"/>
    <property type="gene ID" value="ENSMMSG00000023652.1"/>
</dbReference>
<dbReference type="GO" id="GO:0033038">
    <property type="term" value="F:bitter taste receptor activity"/>
    <property type="evidence" value="ECO:0007669"/>
    <property type="project" value="InterPro"/>
</dbReference>
<keyword evidence="9 13" id="KW-0675">Receptor</keyword>
<accession>A0A8C6MN11</accession>